<reference evidence="3" key="1">
    <citation type="submission" date="2012-02" db="EMBL/GenBank/DDBJ databases">
        <title>Genome sequencing of Giardia lamblia Genotypes A2 and B isolates (DH and GS) and comparative analysis with the genomes of Genotypes A1 and E (WB and Pig).</title>
        <authorList>
            <person name="Adam R."/>
            <person name="Dahlstrom E."/>
            <person name="Martens C."/>
            <person name="Bruno D."/>
            <person name="Barbian K."/>
            <person name="Porcella S.F."/>
            <person name="Nash T."/>
        </authorList>
    </citation>
    <scope>NUCLEOTIDE SEQUENCE</scope>
    <source>
        <strain evidence="3">GS</strain>
    </source>
</reference>
<organism evidence="2 3">
    <name type="scientific">Giardia intestinalis</name>
    <name type="common">Giardia lamblia</name>
    <dbReference type="NCBI Taxonomy" id="5741"/>
    <lineage>
        <taxon>Eukaryota</taxon>
        <taxon>Metamonada</taxon>
        <taxon>Diplomonadida</taxon>
        <taxon>Hexamitidae</taxon>
        <taxon>Giardiinae</taxon>
        <taxon>Giardia</taxon>
    </lineage>
</organism>
<evidence type="ECO:0000313" key="3">
    <source>
        <dbReference type="Proteomes" id="UP000018040"/>
    </source>
</evidence>
<feature type="compositionally biased region" description="Polar residues" evidence="1">
    <location>
        <begin position="9"/>
        <end position="24"/>
    </location>
</feature>
<dbReference type="Proteomes" id="UP000018040">
    <property type="component" value="Unassembled WGS sequence"/>
</dbReference>
<name>V6TX95_GIAIN</name>
<comment type="caution">
    <text evidence="2">The sequence shown here is derived from an EMBL/GenBank/DDBJ whole genome shotgun (WGS) entry which is preliminary data.</text>
</comment>
<sequence length="45" mass="5062">VRKQRPNDTHQPNNPMNTILTPCQPSRERPTAGQTRTADSNDCTI</sequence>
<accession>V6TX95</accession>
<evidence type="ECO:0000313" key="2">
    <source>
        <dbReference type="EMBL" id="ESU43194.1"/>
    </source>
</evidence>
<evidence type="ECO:0000256" key="1">
    <source>
        <dbReference type="SAM" id="MobiDB-lite"/>
    </source>
</evidence>
<gene>
    <name evidence="2" type="ORF">GSB_151135</name>
</gene>
<protein>
    <submittedName>
        <fullName evidence="2">Uncharacterized protein</fullName>
    </submittedName>
</protein>
<feature type="region of interest" description="Disordered" evidence="1">
    <location>
        <begin position="1"/>
        <end position="45"/>
    </location>
</feature>
<dbReference type="EMBL" id="AHHH01000057">
    <property type="protein sequence ID" value="ESU43194.1"/>
    <property type="molecule type" value="Genomic_DNA"/>
</dbReference>
<reference evidence="2 3" key="2">
    <citation type="journal article" date="2013" name="Genome Biol. Evol.">
        <title>Genome sequencing of Giardia lamblia genotypes A2 and B isolates (DH and GS) and comparative analysis with the genomes of genotypes A1 and E (WB and Pig).</title>
        <authorList>
            <person name="Adam R.D."/>
            <person name="Dahlstrom E.W."/>
            <person name="Martens C.A."/>
            <person name="Bruno D.P."/>
            <person name="Barbian K.D."/>
            <person name="Ricklefs S.M."/>
            <person name="Hernandez M.M."/>
            <person name="Narla N.P."/>
            <person name="Patel R.B."/>
            <person name="Porcella S.F."/>
            <person name="Nash T.E."/>
        </authorList>
    </citation>
    <scope>NUCLEOTIDE SEQUENCE [LARGE SCALE GENOMIC DNA]</scope>
    <source>
        <strain evidence="2 3">GS</strain>
    </source>
</reference>
<proteinExistence type="predicted"/>
<feature type="non-terminal residue" evidence="2">
    <location>
        <position position="1"/>
    </location>
</feature>
<feature type="compositionally biased region" description="Polar residues" evidence="1">
    <location>
        <begin position="32"/>
        <end position="45"/>
    </location>
</feature>
<dbReference type="AlphaFoldDB" id="V6TX95"/>